<feature type="region of interest" description="Disordered" evidence="1">
    <location>
        <begin position="179"/>
        <end position="224"/>
    </location>
</feature>
<proteinExistence type="predicted"/>
<protein>
    <recommendedName>
        <fullName evidence="5">Alkaline shock response membrane anchor protein AmaP</fullName>
    </recommendedName>
</protein>
<keyword evidence="4" id="KW-1185">Reference proteome</keyword>
<name>R4Z2S9_9ACTN</name>
<gene>
    <name evidence="3" type="ORF">BN381_50102</name>
</gene>
<keyword evidence="2" id="KW-1133">Transmembrane helix</keyword>
<organism evidence="3 4">
    <name type="scientific">Candidatus Neomicrothrix parvicella RN1</name>
    <dbReference type="NCBI Taxonomy" id="1229780"/>
    <lineage>
        <taxon>Bacteria</taxon>
        <taxon>Bacillati</taxon>
        <taxon>Actinomycetota</taxon>
        <taxon>Acidimicrobiia</taxon>
        <taxon>Acidimicrobiales</taxon>
        <taxon>Microthrixaceae</taxon>
        <taxon>Candidatus Neomicrothrix</taxon>
    </lineage>
</organism>
<keyword evidence="2" id="KW-0812">Transmembrane</keyword>
<dbReference type="AlphaFoldDB" id="R4Z2S9"/>
<dbReference type="STRING" id="1229780.BN381_50102"/>
<sequence length="224" mass="23722">MIRWDRWWLNVFAAAFMATGALLVGARLVVPASRTVVGRPLAGWVGRPWFPWAVAATGVIVVVCGAAWLVRRLRGTRHLITALGVPKGPADAPVTVTSRSIGRALESDVQTLRWVRSAAATVVAANPPTIELRLSVSTACRMDALLDEIDDGPRARLRQALQRPDAQLQVTFRLVDDNPTVDGGTIRSMTDRQSLNQAGPGPTEAAGHSAASASATSSGTSTLA</sequence>
<evidence type="ECO:0000313" key="4">
    <source>
        <dbReference type="Proteomes" id="UP000018291"/>
    </source>
</evidence>
<evidence type="ECO:0000256" key="1">
    <source>
        <dbReference type="SAM" id="MobiDB-lite"/>
    </source>
</evidence>
<accession>R4Z2S9</accession>
<reference evidence="3 4" key="1">
    <citation type="journal article" date="2013" name="ISME J.">
        <title>Metabolic model for the filamentous 'Candidatus Microthrix parvicella' based on genomic and metagenomic analyses.</title>
        <authorList>
            <person name="Jon McIlroy S."/>
            <person name="Kristiansen R."/>
            <person name="Albertsen M."/>
            <person name="Michael Karst S."/>
            <person name="Rossetti S."/>
            <person name="Lund Nielsen J."/>
            <person name="Tandoi V."/>
            <person name="James Seviour R."/>
            <person name="Nielsen P.H."/>
        </authorList>
    </citation>
    <scope>NUCLEOTIDE SEQUENCE [LARGE SCALE GENOMIC DNA]</scope>
    <source>
        <strain evidence="3 4">RN1</strain>
    </source>
</reference>
<dbReference type="RefSeq" id="WP_012229334.1">
    <property type="nucleotide sequence ID" value="NZ_HG422565.1"/>
</dbReference>
<feature type="transmembrane region" description="Helical" evidence="2">
    <location>
        <begin position="49"/>
        <end position="70"/>
    </location>
</feature>
<dbReference type="EMBL" id="CANL01000045">
    <property type="protein sequence ID" value="CCM64960.1"/>
    <property type="molecule type" value="Genomic_DNA"/>
</dbReference>
<evidence type="ECO:0000256" key="2">
    <source>
        <dbReference type="SAM" id="Phobius"/>
    </source>
</evidence>
<evidence type="ECO:0000313" key="3">
    <source>
        <dbReference type="EMBL" id="CCM64960.1"/>
    </source>
</evidence>
<keyword evidence="2" id="KW-0472">Membrane</keyword>
<feature type="compositionally biased region" description="Polar residues" evidence="1">
    <location>
        <begin position="187"/>
        <end position="197"/>
    </location>
</feature>
<dbReference type="HOGENOM" id="CLU_1233176_0_0_11"/>
<comment type="caution">
    <text evidence="3">The sequence shown here is derived from an EMBL/GenBank/DDBJ whole genome shotgun (WGS) entry which is preliminary data.</text>
</comment>
<evidence type="ECO:0008006" key="5">
    <source>
        <dbReference type="Google" id="ProtNLM"/>
    </source>
</evidence>
<feature type="transmembrane region" description="Helical" evidence="2">
    <location>
        <begin position="7"/>
        <end position="29"/>
    </location>
</feature>
<feature type="compositionally biased region" description="Low complexity" evidence="1">
    <location>
        <begin position="205"/>
        <end position="224"/>
    </location>
</feature>
<dbReference type="Proteomes" id="UP000018291">
    <property type="component" value="Unassembled WGS sequence"/>
</dbReference>